<reference evidence="6" key="1">
    <citation type="submission" date="2021-02" db="EMBL/GenBank/DDBJ databases">
        <authorList>
            <person name="Nowell W R."/>
        </authorList>
    </citation>
    <scope>NUCLEOTIDE SEQUENCE</scope>
</reference>
<organism evidence="6 7">
    <name type="scientific">Rotaria magnacalcarata</name>
    <dbReference type="NCBI Taxonomy" id="392030"/>
    <lineage>
        <taxon>Eukaryota</taxon>
        <taxon>Metazoa</taxon>
        <taxon>Spiralia</taxon>
        <taxon>Gnathifera</taxon>
        <taxon>Rotifera</taxon>
        <taxon>Eurotatoria</taxon>
        <taxon>Bdelloidea</taxon>
        <taxon>Philodinida</taxon>
        <taxon>Philodinidae</taxon>
        <taxon>Rotaria</taxon>
    </lineage>
</organism>
<evidence type="ECO:0000256" key="2">
    <source>
        <dbReference type="ARBA" id="ARBA00022553"/>
    </source>
</evidence>
<dbReference type="InterPro" id="IPR056884">
    <property type="entry name" value="NPHP3-like_N"/>
</dbReference>
<keyword evidence="4" id="KW-0007">Acetylation</keyword>
<dbReference type="PROSITE" id="PS50837">
    <property type="entry name" value="NACHT"/>
    <property type="match status" value="1"/>
</dbReference>
<dbReference type="Proteomes" id="UP000663855">
    <property type="component" value="Unassembled WGS sequence"/>
</dbReference>
<sequence>MTSEIQKVKNDVALNNALIFIGTGVSSYTANHEQNFSHWKGLLQHGLQRCHQSGLVSDKDFEEFNSTFQSNTAEAADYVHVADKIKCGFEKESDAPKVDIYKLWLTETLGNLTVKDSKLIKSIGELECPIITTNYDCLLEDILDRKPLTWSKYCTADIDNSLKDLKNYILHVHGYFREPDTVIFSSNDYTRIHEEQFGQSNLGSLMKRKTLLFIGFETGLSDPHFSNLLKWIFSVTGKRSLSMYKLVASNTTKGFNQTSDTLLLENMKELQYGNSPKDLLEFIKNLKSFKPLMRESLSLTDRKENIREKYLNYLIHEYGHVSILGYSNSNISLPLQSVYVELKFDPTHPSIKAMKTVEINEQFKRKLLSRDFFDENELRKLTRAIMERNEYNSASIYKDFMIDQWLHVLLSNEKIFNDNEATAIKDKVKQLKKNILEKNSLKEAKQYQIQQAYNLFKHFIILGHPGSGKTTLSKWLVTNMAKESLQEENMLFDGTFYIKKKIPILIPIWKYVDQLKENQKEQKKTLLQFIYENPTFNSTFFNDEERNELSSFIMRSLIQGNVLIIFEGLDEVPAHADRSELMKEINTLLERGIDYDATYNKLTYSVYEDKEINNTKDPTIGNRFIVTSRIEGNYFEEINFYIPRLTIEDMSNDALKLFCSSYMECIKAISIKTGRRVKEYETNQLYNNITKNKDIFQLAINPQLASVIVAVYYQYEDKLPEKRIDLYEIAIGQMIERLVTSDINAATHYVSRKLGLNASLLWSIMQEVADYLHSKVEGLSENVLKEIIRKCLRDYQSSSDLTIDIDDSISKLVDMFKYQAGLLNEFGHDSFRFIHRTFQEYLAAKNIVYCYGIQRSEDAIYESIKNKIDIPNWRVPLSMTFGILSKFSELFNNIIARLLKNEEASSNRQSCSVLVPFFIIDSLNDMYFSSNETEYELIRKLADMLLFDYKNMSGFSRLKEHQELIHSYFLKLKIKYVHILEKWFIEKINSEESISACANIIYQLKWYNSTFHEIFLRNLHNDTDIWNWSIDSILRFYSNEIKNQAVLTHLKFKDKLKQNPEIIRHITKTTDWLCLITALYGGYKNDNSPSAISEYHELAQFLDLSDKERAPFILYYQNVWDRDDPAYDMAVRADKLYNEKHWDDKPIFDTNEIYKESFLTSKIIEFLLEEKSTIELTEELRKQMNSHILNNSEKTEALIALVALGDLDFINSFINEGEEFIIKSFRNRIQQLIHTLKDPIARCSSHIEKYLLSKSQLKHNLNFSDYCKIYLSLIANSGGLPVNTKALAEAMDNAEDKYDFYAEYFAYQFTGATRDKRYSIAVLSDAFRVSGKTDQIVKPFLKISGAVQMHRPIRAYPWATDIFIFKSSDDDSDIPIAFFNCLENININIAFIIEVINHIFFTEGYFKQNPELVPLVILLEFGIISKDLDRSKTYKNLLPELIDVPNIKEFLLEKIQSMCNPYYKSRALYQLAEFYDERSYDLLNESFALTKNIPEAILKFQVLEKIFSIAHYKEPEHKSFIEQVIDELVITFSHIESSYNRIIASVRLSFYGSGEFRKKYLTIAIETLIQMDEDDEKIKLIINLKPLFSIYDDLQSKLNGIIEALRNKMHNYFINSYYGRILSNEKLLADTTKLGLDTNKNSNGEIVDTQTYTELEGLFLLFAQLNDSKLLFDKTDNIDQLWVNLLKDSDNQSNIEKILEIGLHNEIFLTPQVAIIIDELVQKEKTDTISILFPYIIKPSNEVLPIVQKWFTDYENNQIKQLAALLLAEAKHIFEPAIDTIIEILKGDKDQMRYRAQRTIQHPERDVEVPSKRISIIGEKTLMKILEKASSKEQVLHVRTYFGSFFYDLLWDDPLVFRNLFEKLNQWNMRNCNSEKRIRFLCRIHFINHHTWNVVMRTLESSMDASHIDDLLCSTMFLTQNNTFTPENWIEFARILSLTDTSQFRDQLLFIRTDLERIEFIIDNICALTNTHDETYIEILESKLISEICLKMESLPRSNYNQIKHIGSCNYYVSLDLNERILNVLSTVSINIVLMENLIKWLIQKMISFKIFDNNRIESVLCENLLSLVAACVQKDDYLYRKVTNSRNFNKVRMIQLLEKMLNHHPCFPARGSAFILLSAMNQSDHKVILNAMNTLLDENVVKGYSIKGIPLVQSSPNKFVDDLLEYLKNESAIKTYEILKILTEFGLNEKMDTHGKAKIINCLANEISHIKSKKPVNYFYTDIKIPFTTTLENELYKAWIKIQGLSGKTQYSIKLEES</sequence>
<accession>A0A815NDB8</accession>
<comment type="similarity">
    <text evidence="1">Belongs to the FAM118 family.</text>
</comment>
<dbReference type="PANTHER" id="PTHR28623:SF2">
    <property type="entry name" value="PROTEIN FAM118A"/>
    <property type="match status" value="1"/>
</dbReference>
<name>A0A815NDB8_9BILA</name>
<evidence type="ECO:0000313" key="6">
    <source>
        <dbReference type="EMBL" id="CAF1436137.1"/>
    </source>
</evidence>
<evidence type="ECO:0000256" key="3">
    <source>
        <dbReference type="ARBA" id="ARBA00022737"/>
    </source>
</evidence>
<dbReference type="Gene3D" id="3.40.50.300">
    <property type="entry name" value="P-loop containing nucleotide triphosphate hydrolases"/>
    <property type="match status" value="1"/>
</dbReference>
<dbReference type="Pfam" id="PF13289">
    <property type="entry name" value="SIR2_2"/>
    <property type="match status" value="1"/>
</dbReference>
<keyword evidence="2" id="KW-0597">Phosphoprotein</keyword>
<feature type="domain" description="NACHT" evidence="5">
    <location>
        <begin position="457"/>
        <end position="572"/>
    </location>
</feature>
<dbReference type="Pfam" id="PF24883">
    <property type="entry name" value="NPHP3_N"/>
    <property type="match status" value="1"/>
</dbReference>
<dbReference type="InterPro" id="IPR038916">
    <property type="entry name" value="FAM118"/>
</dbReference>
<evidence type="ECO:0000256" key="4">
    <source>
        <dbReference type="ARBA" id="ARBA00022990"/>
    </source>
</evidence>
<evidence type="ECO:0000313" key="7">
    <source>
        <dbReference type="Proteomes" id="UP000663855"/>
    </source>
</evidence>
<protein>
    <recommendedName>
        <fullName evidence="5">NACHT domain-containing protein</fullName>
    </recommendedName>
</protein>
<dbReference type="InterPro" id="IPR007111">
    <property type="entry name" value="NACHT_NTPase"/>
</dbReference>
<proteinExistence type="inferred from homology"/>
<dbReference type="EMBL" id="CAJNOV010011086">
    <property type="protein sequence ID" value="CAF1436137.1"/>
    <property type="molecule type" value="Genomic_DNA"/>
</dbReference>
<evidence type="ECO:0000256" key="1">
    <source>
        <dbReference type="ARBA" id="ARBA00006491"/>
    </source>
</evidence>
<dbReference type="InterPro" id="IPR027417">
    <property type="entry name" value="P-loop_NTPase"/>
</dbReference>
<evidence type="ECO:0000259" key="5">
    <source>
        <dbReference type="PROSITE" id="PS50837"/>
    </source>
</evidence>
<comment type="caution">
    <text evidence="6">The sequence shown here is derived from an EMBL/GenBank/DDBJ whole genome shotgun (WGS) entry which is preliminary data.</text>
</comment>
<gene>
    <name evidence="6" type="ORF">CJN711_LOCUS23822</name>
</gene>
<dbReference type="SUPFAM" id="SSF52540">
    <property type="entry name" value="P-loop containing nucleoside triphosphate hydrolases"/>
    <property type="match status" value="1"/>
</dbReference>
<dbReference type="PANTHER" id="PTHR28623">
    <property type="entry name" value="PROTEIN FAM118B"/>
    <property type="match status" value="1"/>
</dbReference>
<keyword evidence="3" id="KW-0677">Repeat</keyword>